<dbReference type="EMBL" id="JAMKFB020000012">
    <property type="protein sequence ID" value="KAL0179785.1"/>
    <property type="molecule type" value="Genomic_DNA"/>
</dbReference>
<evidence type="ECO:0000256" key="3">
    <source>
        <dbReference type="ARBA" id="ARBA00009469"/>
    </source>
</evidence>
<proteinExistence type="inferred from homology"/>
<feature type="domain" description="Glycylpeptide N-tetradecanoyltransferase N-terminal" evidence="14">
    <location>
        <begin position="1"/>
        <end position="53"/>
    </location>
</feature>
<evidence type="ECO:0000256" key="4">
    <source>
        <dbReference type="ARBA" id="ARBA00012923"/>
    </source>
</evidence>
<dbReference type="PROSITE" id="PS00975">
    <property type="entry name" value="NMT_1"/>
    <property type="match status" value="1"/>
</dbReference>
<dbReference type="AlphaFoldDB" id="A0ABD0Q1K7"/>
<comment type="caution">
    <text evidence="15">The sequence shown here is derived from an EMBL/GenBank/DDBJ whole genome shotgun (WGS) entry which is preliminary data.</text>
</comment>
<evidence type="ECO:0000256" key="9">
    <source>
        <dbReference type="ARBA" id="ARBA00023315"/>
    </source>
</evidence>
<evidence type="ECO:0000256" key="12">
    <source>
        <dbReference type="ARBA" id="ARBA00042432"/>
    </source>
</evidence>
<accession>A0ABD0Q1K7</accession>
<dbReference type="PANTHER" id="PTHR11377">
    <property type="entry name" value="N-MYRISTOYL TRANSFERASE"/>
    <property type="match status" value="1"/>
</dbReference>
<comment type="subcellular location">
    <subcellularLocation>
        <location evidence="2">Cytoplasm</location>
        <location evidence="2">Cytosol</location>
    </subcellularLocation>
    <subcellularLocation>
        <location evidence="1">Membrane</location>
        <topology evidence="1">Peripheral membrane protein</topology>
    </subcellularLocation>
</comment>
<keyword evidence="5" id="KW-0963">Cytoplasm</keyword>
<dbReference type="SUPFAM" id="SSF55729">
    <property type="entry name" value="Acyl-CoA N-acyltransferases (Nat)"/>
    <property type="match status" value="2"/>
</dbReference>
<evidence type="ECO:0000256" key="1">
    <source>
        <dbReference type="ARBA" id="ARBA00004170"/>
    </source>
</evidence>
<dbReference type="Pfam" id="PF01233">
    <property type="entry name" value="NMT"/>
    <property type="match status" value="1"/>
</dbReference>
<evidence type="ECO:0000256" key="6">
    <source>
        <dbReference type="ARBA" id="ARBA00022553"/>
    </source>
</evidence>
<evidence type="ECO:0000256" key="11">
    <source>
        <dbReference type="ARBA" id="ARBA00042150"/>
    </source>
</evidence>
<keyword evidence="8" id="KW-0472">Membrane</keyword>
<reference evidence="15 16" key="1">
    <citation type="submission" date="2024-05" db="EMBL/GenBank/DDBJ databases">
        <title>Genome sequencing and assembly of Indian major carp, Cirrhinus mrigala (Hamilton, 1822).</title>
        <authorList>
            <person name="Mohindra V."/>
            <person name="Chowdhury L.M."/>
            <person name="Lal K."/>
            <person name="Jena J.K."/>
        </authorList>
    </citation>
    <scope>NUCLEOTIDE SEQUENCE [LARGE SCALE GENOMIC DNA]</scope>
    <source>
        <strain evidence="15">CM1030</strain>
        <tissue evidence="15">Blood</tissue>
    </source>
</reference>
<dbReference type="InterPro" id="IPR016181">
    <property type="entry name" value="Acyl_CoA_acyltransferase"/>
</dbReference>
<evidence type="ECO:0000256" key="10">
    <source>
        <dbReference type="ARBA" id="ARBA00040990"/>
    </source>
</evidence>
<keyword evidence="6" id="KW-0597">Phosphoprotein</keyword>
<evidence type="ECO:0000256" key="7">
    <source>
        <dbReference type="ARBA" id="ARBA00022679"/>
    </source>
</evidence>
<dbReference type="InterPro" id="IPR000903">
    <property type="entry name" value="NMT"/>
</dbReference>
<evidence type="ECO:0000256" key="8">
    <source>
        <dbReference type="ARBA" id="ARBA00023136"/>
    </source>
</evidence>
<name>A0ABD0Q1K7_CIRMR</name>
<dbReference type="InterPro" id="IPR022676">
    <property type="entry name" value="NMT_N"/>
</dbReference>
<comment type="similarity">
    <text evidence="3">Belongs to the NMT family.</text>
</comment>
<comment type="catalytic activity">
    <reaction evidence="13">
        <text>N-terminal glycyl-[protein] + tetradecanoyl-CoA = N-tetradecanoylglycyl-[protein] + CoA + H(+)</text>
        <dbReference type="Rhea" id="RHEA:15521"/>
        <dbReference type="Rhea" id="RHEA-COMP:12666"/>
        <dbReference type="Rhea" id="RHEA-COMP:12667"/>
        <dbReference type="ChEBI" id="CHEBI:15378"/>
        <dbReference type="ChEBI" id="CHEBI:57287"/>
        <dbReference type="ChEBI" id="CHEBI:57385"/>
        <dbReference type="ChEBI" id="CHEBI:64723"/>
        <dbReference type="ChEBI" id="CHEBI:133050"/>
        <dbReference type="EC" id="2.3.1.97"/>
    </reaction>
</comment>
<dbReference type="InterPro" id="IPR022678">
    <property type="entry name" value="NMT_CS"/>
</dbReference>
<sequence length="95" mass="11060">MVEVNFLCVHKKLRSKRVAPVLIKELTRRVHQQGISQAIYSTSVVLPKPIASCRYWHRSLNPRKLIELNFSSLTRNMTLQRAVKLNRLPEVRLPS</sequence>
<dbReference type="PANTHER" id="PTHR11377:SF7">
    <property type="entry name" value="GLYCYLPEPTIDE N-TETRADECANOYLTRANSFERASE 1"/>
    <property type="match status" value="1"/>
</dbReference>
<dbReference type="GO" id="GO:0016020">
    <property type="term" value="C:membrane"/>
    <property type="evidence" value="ECO:0007669"/>
    <property type="project" value="UniProtKB-SubCell"/>
</dbReference>
<dbReference type="EC" id="2.3.1.97" evidence="4"/>
<dbReference type="Proteomes" id="UP001529510">
    <property type="component" value="Unassembled WGS sequence"/>
</dbReference>
<keyword evidence="16" id="KW-1185">Reference proteome</keyword>
<keyword evidence="9" id="KW-0012">Acyltransferase</keyword>
<evidence type="ECO:0000313" key="16">
    <source>
        <dbReference type="Proteomes" id="UP001529510"/>
    </source>
</evidence>
<evidence type="ECO:0000259" key="14">
    <source>
        <dbReference type="Pfam" id="PF01233"/>
    </source>
</evidence>
<evidence type="ECO:0000256" key="2">
    <source>
        <dbReference type="ARBA" id="ARBA00004514"/>
    </source>
</evidence>
<dbReference type="GO" id="GO:0005829">
    <property type="term" value="C:cytosol"/>
    <property type="evidence" value="ECO:0007669"/>
    <property type="project" value="UniProtKB-SubCell"/>
</dbReference>
<gene>
    <name evidence="15" type="ORF">M9458_025227</name>
</gene>
<dbReference type="Gene3D" id="3.40.630.30">
    <property type="match status" value="2"/>
</dbReference>
<organism evidence="15 16">
    <name type="scientific">Cirrhinus mrigala</name>
    <name type="common">Mrigala</name>
    <dbReference type="NCBI Taxonomy" id="683832"/>
    <lineage>
        <taxon>Eukaryota</taxon>
        <taxon>Metazoa</taxon>
        <taxon>Chordata</taxon>
        <taxon>Craniata</taxon>
        <taxon>Vertebrata</taxon>
        <taxon>Euteleostomi</taxon>
        <taxon>Actinopterygii</taxon>
        <taxon>Neopterygii</taxon>
        <taxon>Teleostei</taxon>
        <taxon>Ostariophysi</taxon>
        <taxon>Cypriniformes</taxon>
        <taxon>Cyprinidae</taxon>
        <taxon>Labeoninae</taxon>
        <taxon>Labeonini</taxon>
        <taxon>Cirrhinus</taxon>
    </lineage>
</organism>
<dbReference type="GO" id="GO:0004379">
    <property type="term" value="F:glycylpeptide N-tetradecanoyltransferase activity"/>
    <property type="evidence" value="ECO:0007669"/>
    <property type="project" value="UniProtKB-EC"/>
</dbReference>
<evidence type="ECO:0000256" key="5">
    <source>
        <dbReference type="ARBA" id="ARBA00022490"/>
    </source>
</evidence>
<keyword evidence="7" id="KW-0808">Transferase</keyword>
<evidence type="ECO:0000256" key="13">
    <source>
        <dbReference type="ARBA" id="ARBA00048276"/>
    </source>
</evidence>
<protein>
    <recommendedName>
        <fullName evidence="10">Glycylpeptide N-tetradecanoyltransferase 1</fullName>
        <ecNumber evidence="4">2.3.1.97</ecNumber>
    </recommendedName>
    <alternativeName>
        <fullName evidence="12">Myristoyl-CoA:protein N-myristoyltransferase 1</fullName>
    </alternativeName>
    <alternativeName>
        <fullName evidence="11">Peptide N-myristoyltransferase 1</fullName>
    </alternativeName>
</protein>
<evidence type="ECO:0000313" key="15">
    <source>
        <dbReference type="EMBL" id="KAL0179785.1"/>
    </source>
</evidence>